<evidence type="ECO:0000256" key="11">
    <source>
        <dbReference type="ARBA" id="ARBA00022898"/>
    </source>
</evidence>
<comment type="catalytic activity">
    <reaction evidence="14">
        <text>L-isoleucine + 2-oxoglutarate = (S)-3-methyl-2-oxopentanoate + L-glutamate</text>
        <dbReference type="Rhea" id="RHEA:24801"/>
        <dbReference type="ChEBI" id="CHEBI:16810"/>
        <dbReference type="ChEBI" id="CHEBI:29985"/>
        <dbReference type="ChEBI" id="CHEBI:35146"/>
        <dbReference type="ChEBI" id="CHEBI:58045"/>
        <dbReference type="EC" id="2.6.1.42"/>
    </reaction>
</comment>
<evidence type="ECO:0000256" key="9">
    <source>
        <dbReference type="ARBA" id="ARBA00022605"/>
    </source>
</evidence>
<keyword evidence="9" id="KW-0028">Amino-acid biosynthesis</keyword>
<dbReference type="EC" id="2.6.1.42" evidence="7"/>
<dbReference type="PIRSF" id="PIRSF006468">
    <property type="entry name" value="BCAT1"/>
    <property type="match status" value="1"/>
</dbReference>
<dbReference type="RefSeq" id="WP_072697808.1">
    <property type="nucleotide sequence ID" value="NZ_FRDI01000014.1"/>
</dbReference>
<comment type="cofactor">
    <cofactor evidence="1">
        <name>pyridoxal 5'-phosphate</name>
        <dbReference type="ChEBI" id="CHEBI:597326"/>
    </cofactor>
</comment>
<evidence type="ECO:0000256" key="7">
    <source>
        <dbReference type="ARBA" id="ARBA00013053"/>
    </source>
</evidence>
<dbReference type="InterPro" id="IPR036038">
    <property type="entry name" value="Aminotransferase-like"/>
</dbReference>
<dbReference type="Gene3D" id="3.20.10.10">
    <property type="entry name" value="D-amino Acid Aminotransferase, subunit A, domain 2"/>
    <property type="match status" value="1"/>
</dbReference>
<organism evidence="17 18">
    <name type="scientific">Desulfovibrio litoralis DSM 11393</name>
    <dbReference type="NCBI Taxonomy" id="1121455"/>
    <lineage>
        <taxon>Bacteria</taxon>
        <taxon>Pseudomonadati</taxon>
        <taxon>Thermodesulfobacteriota</taxon>
        <taxon>Desulfovibrionia</taxon>
        <taxon>Desulfovibrionales</taxon>
        <taxon>Desulfovibrionaceae</taxon>
        <taxon>Desulfovibrio</taxon>
    </lineage>
</organism>
<evidence type="ECO:0000313" key="18">
    <source>
        <dbReference type="Proteomes" id="UP000186469"/>
    </source>
</evidence>
<evidence type="ECO:0000256" key="5">
    <source>
        <dbReference type="ARBA" id="ARBA00005072"/>
    </source>
</evidence>
<keyword evidence="10 17" id="KW-0808">Transferase</keyword>
<dbReference type="GO" id="GO:0004084">
    <property type="term" value="F:branched-chain-amino-acid transaminase activity"/>
    <property type="evidence" value="ECO:0007669"/>
    <property type="project" value="UniProtKB-EC"/>
</dbReference>
<dbReference type="PANTHER" id="PTHR11825:SF44">
    <property type="entry name" value="BRANCHED-CHAIN-AMINO-ACID AMINOTRANSFERASE"/>
    <property type="match status" value="1"/>
</dbReference>
<evidence type="ECO:0000256" key="13">
    <source>
        <dbReference type="ARBA" id="ARBA00048212"/>
    </source>
</evidence>
<evidence type="ECO:0000256" key="10">
    <source>
        <dbReference type="ARBA" id="ARBA00022679"/>
    </source>
</evidence>
<name>A0A1M7TK10_9BACT</name>
<dbReference type="SUPFAM" id="SSF56752">
    <property type="entry name" value="D-aminoacid aminotransferase-like PLP-dependent enzymes"/>
    <property type="match status" value="1"/>
</dbReference>
<dbReference type="OrthoDB" id="9804984at2"/>
<dbReference type="EMBL" id="FRDI01000014">
    <property type="protein sequence ID" value="SHN71055.1"/>
    <property type="molecule type" value="Genomic_DNA"/>
</dbReference>
<dbReference type="InterPro" id="IPR001544">
    <property type="entry name" value="Aminotrans_IV"/>
</dbReference>
<gene>
    <name evidence="17" type="ORF">SAMN02745728_02133</name>
</gene>
<comment type="function">
    <text evidence="2">Acts on leucine, isoleucine and valine.</text>
</comment>
<evidence type="ECO:0000256" key="3">
    <source>
        <dbReference type="ARBA" id="ARBA00004824"/>
    </source>
</evidence>
<dbReference type="InterPro" id="IPR005786">
    <property type="entry name" value="B_amino_transII"/>
</dbReference>
<comment type="pathway">
    <text evidence="3">Amino-acid biosynthesis; L-isoleucine biosynthesis; L-isoleucine from 2-oxobutanoate: step 4/4.</text>
</comment>
<evidence type="ECO:0000256" key="2">
    <source>
        <dbReference type="ARBA" id="ARBA00003109"/>
    </source>
</evidence>
<keyword evidence="18" id="KW-1185">Reference proteome</keyword>
<dbReference type="Pfam" id="PF01063">
    <property type="entry name" value="Aminotran_4"/>
    <property type="match status" value="1"/>
</dbReference>
<evidence type="ECO:0000256" key="16">
    <source>
        <dbReference type="PIRSR" id="PIRSR006468-1"/>
    </source>
</evidence>
<dbReference type="CDD" id="cd01557">
    <property type="entry name" value="BCAT_beta_family"/>
    <property type="match status" value="1"/>
</dbReference>
<dbReference type="InterPro" id="IPR033939">
    <property type="entry name" value="BCAT_family"/>
</dbReference>
<dbReference type="STRING" id="1121455.SAMN02745728_02133"/>
<evidence type="ECO:0000313" key="17">
    <source>
        <dbReference type="EMBL" id="SHN71055.1"/>
    </source>
</evidence>
<dbReference type="NCBIfam" id="NF009897">
    <property type="entry name" value="PRK13357.1"/>
    <property type="match status" value="1"/>
</dbReference>
<evidence type="ECO:0000256" key="8">
    <source>
        <dbReference type="ARBA" id="ARBA00022576"/>
    </source>
</evidence>
<dbReference type="Gene3D" id="3.30.470.10">
    <property type="match status" value="1"/>
</dbReference>
<dbReference type="GO" id="GO:0009099">
    <property type="term" value="P:L-valine biosynthetic process"/>
    <property type="evidence" value="ECO:0007669"/>
    <property type="project" value="UniProtKB-UniPathway"/>
</dbReference>
<comment type="pathway">
    <text evidence="5">Amino-acid biosynthesis; L-leucine biosynthesis; L-leucine from 3-methyl-2-oxobutanoate: step 4/4.</text>
</comment>
<dbReference type="AlphaFoldDB" id="A0A1M7TK10"/>
<dbReference type="InterPro" id="IPR043132">
    <property type="entry name" value="BCAT-like_C"/>
</dbReference>
<comment type="catalytic activity">
    <reaction evidence="13">
        <text>L-valine + 2-oxoglutarate = 3-methyl-2-oxobutanoate + L-glutamate</text>
        <dbReference type="Rhea" id="RHEA:24813"/>
        <dbReference type="ChEBI" id="CHEBI:11851"/>
        <dbReference type="ChEBI" id="CHEBI:16810"/>
        <dbReference type="ChEBI" id="CHEBI:29985"/>
        <dbReference type="ChEBI" id="CHEBI:57762"/>
        <dbReference type="EC" id="2.6.1.42"/>
    </reaction>
</comment>
<dbReference type="UniPathway" id="UPA00049">
    <property type="reaction ID" value="UER00062"/>
</dbReference>
<proteinExistence type="inferred from homology"/>
<dbReference type="NCBIfam" id="TIGR01123">
    <property type="entry name" value="ilvE_II"/>
    <property type="match status" value="1"/>
</dbReference>
<dbReference type="GO" id="GO:0009097">
    <property type="term" value="P:isoleucine biosynthetic process"/>
    <property type="evidence" value="ECO:0007669"/>
    <property type="project" value="UniProtKB-UniPathway"/>
</dbReference>
<evidence type="ECO:0000256" key="14">
    <source>
        <dbReference type="ARBA" id="ARBA00048798"/>
    </source>
</evidence>
<comment type="pathway">
    <text evidence="4">Amino-acid biosynthesis; L-valine biosynthesis; L-valine from pyruvate: step 4/4.</text>
</comment>
<reference evidence="17 18" key="1">
    <citation type="submission" date="2016-12" db="EMBL/GenBank/DDBJ databases">
        <authorList>
            <person name="Song W.-J."/>
            <person name="Kurnit D.M."/>
        </authorList>
    </citation>
    <scope>NUCLEOTIDE SEQUENCE [LARGE SCALE GENOMIC DNA]</scope>
    <source>
        <strain evidence="17 18">DSM 11393</strain>
    </source>
</reference>
<evidence type="ECO:0000256" key="1">
    <source>
        <dbReference type="ARBA" id="ARBA00001933"/>
    </source>
</evidence>
<dbReference type="InterPro" id="IPR043131">
    <property type="entry name" value="BCAT-like_N"/>
</dbReference>
<keyword evidence="11" id="KW-0663">Pyridoxal phosphate</keyword>
<protein>
    <recommendedName>
        <fullName evidence="7">branched-chain-amino-acid transaminase</fullName>
        <ecNumber evidence="7">2.6.1.42</ecNumber>
    </recommendedName>
</protein>
<evidence type="ECO:0000256" key="15">
    <source>
        <dbReference type="ARBA" id="ARBA00049229"/>
    </source>
</evidence>
<accession>A0A1M7TK10</accession>
<sequence length="368" mass="40834">MKFDYQLLEKSKQKEAIKTIKGVPFGSVRTNHMFLMDYAKGEWKNARIVPYGEINLPAGALCLHYGQAIFEGIKAFRQADGSIKLWRADKNAMRINHSATIMCMPHIPVELQLECIQRLIDVERDWCPNEPDAAMYIRPFMFATYDSLGVKVSCTYTYCIMLSPCGPYYSGGFDKAIRLVITDKFHRAVAGGTGTAKCVGNYGASLRPGEYAKSRGADQVLYLDASNTYLEEAGTMNHYNVLKDGTFIIPAFNDSILRSITSETILELAEMGTELSTGKLKARLEQIPLNDFINGLKSGEIIEAGGFGTAAVVSPVGSYLMDDDTVHTVADGKVGKYSRALYEYYTAMQNGTKESPKGWLLDVPKFDF</sequence>
<dbReference type="Proteomes" id="UP000186469">
    <property type="component" value="Unassembled WGS sequence"/>
</dbReference>
<dbReference type="PANTHER" id="PTHR11825">
    <property type="entry name" value="SUBGROUP IIII AMINOTRANSFERASE"/>
    <property type="match status" value="1"/>
</dbReference>
<feature type="modified residue" description="N6-(pyridoxal phosphate)lysine" evidence="16">
    <location>
        <position position="197"/>
    </location>
</feature>
<keyword evidence="12" id="KW-0100">Branched-chain amino acid biosynthesis</keyword>
<comment type="catalytic activity">
    <reaction evidence="15">
        <text>L-leucine + 2-oxoglutarate = 4-methyl-2-oxopentanoate + L-glutamate</text>
        <dbReference type="Rhea" id="RHEA:18321"/>
        <dbReference type="ChEBI" id="CHEBI:16810"/>
        <dbReference type="ChEBI" id="CHEBI:17865"/>
        <dbReference type="ChEBI" id="CHEBI:29985"/>
        <dbReference type="ChEBI" id="CHEBI:57427"/>
        <dbReference type="EC" id="2.6.1.42"/>
    </reaction>
</comment>
<comment type="similarity">
    <text evidence="6">Belongs to the class-IV pyridoxal-phosphate-dependent aminotransferase family.</text>
</comment>
<dbReference type="UniPathway" id="UPA00047">
    <property type="reaction ID" value="UER00058"/>
</dbReference>
<dbReference type="GO" id="GO:0009098">
    <property type="term" value="P:L-leucine biosynthetic process"/>
    <property type="evidence" value="ECO:0007669"/>
    <property type="project" value="UniProtKB-UniPathway"/>
</dbReference>
<evidence type="ECO:0000256" key="6">
    <source>
        <dbReference type="ARBA" id="ARBA00009320"/>
    </source>
</evidence>
<dbReference type="UniPathway" id="UPA00048">
    <property type="reaction ID" value="UER00073"/>
</dbReference>
<evidence type="ECO:0000256" key="4">
    <source>
        <dbReference type="ARBA" id="ARBA00004931"/>
    </source>
</evidence>
<evidence type="ECO:0000256" key="12">
    <source>
        <dbReference type="ARBA" id="ARBA00023304"/>
    </source>
</evidence>
<keyword evidence="8 17" id="KW-0032">Aminotransferase</keyword>